<keyword evidence="8" id="KW-0732">Signal</keyword>
<evidence type="ECO:0000256" key="8">
    <source>
        <dbReference type="SAM" id="SignalP"/>
    </source>
</evidence>
<keyword evidence="10" id="KW-1185">Reference proteome</keyword>
<dbReference type="HOGENOM" id="CLU_009397_5_1_1"/>
<feature type="signal peptide" evidence="8">
    <location>
        <begin position="1"/>
        <end position="23"/>
    </location>
</feature>
<protein>
    <recommendedName>
        <fullName evidence="5">Endo-1,5-alpha-L-arabinanase A</fullName>
    </recommendedName>
</protein>
<comment type="pathway">
    <text evidence="1">Glycan metabolism; L-arabinan degradation.</text>
</comment>
<feature type="chain" id="PRO_5002158877" description="Endo-1,5-alpha-L-arabinanase A" evidence="8">
    <location>
        <begin position="24"/>
        <end position="331"/>
    </location>
</feature>
<reference evidence="9 10" key="1">
    <citation type="submission" date="2014-04" db="EMBL/GenBank/DDBJ databases">
        <title>Evolutionary Origins and Diversification of the Mycorrhizal Mutualists.</title>
        <authorList>
            <consortium name="DOE Joint Genome Institute"/>
            <consortium name="Mycorrhizal Genomics Consortium"/>
            <person name="Kohler A."/>
            <person name="Kuo A."/>
            <person name="Nagy L.G."/>
            <person name="Floudas D."/>
            <person name="Copeland A."/>
            <person name="Barry K.W."/>
            <person name="Cichocki N."/>
            <person name="Veneault-Fourrey C."/>
            <person name="LaButti K."/>
            <person name="Lindquist E.A."/>
            <person name="Lipzen A."/>
            <person name="Lundell T."/>
            <person name="Morin E."/>
            <person name="Murat C."/>
            <person name="Riley R."/>
            <person name="Ohm R."/>
            <person name="Sun H."/>
            <person name="Tunlid A."/>
            <person name="Henrissat B."/>
            <person name="Grigoriev I.V."/>
            <person name="Hibbett D.S."/>
            <person name="Martin F."/>
        </authorList>
    </citation>
    <scope>NUCLEOTIDE SEQUENCE [LARGE SCALE GENOMIC DNA]</scope>
    <source>
        <strain evidence="9 10">Koide BX008</strain>
    </source>
</reference>
<evidence type="ECO:0000256" key="7">
    <source>
        <dbReference type="RuleBase" id="RU361187"/>
    </source>
</evidence>
<sequence>MRSVHFISLLAPIVLAIAGYANTEYPESDVVVGDISVHDPSICKDNAGKYWLFSTSVGLEIRTSNDLSDWKLIGKVFPNGAPWADKYNGKSNGELSTPDCTYHDGQFYLYYSAGSPKGFDAAIFLAKSATALPGSWSNEGLVTSTSFSTSFTFVSSDKGLWWLAFGGTRTGIKLVQLDPSTGKPYDPKFKPISIATRIADYTSIEGSNIYKHGNYYYLFTTWDHCCLGIGSTYNIRVGRSWALTGPYLDKGSVPMLFGGGSVVLDSHDNIKGPGGQDILVDKDDVYLIYRKYHCYKRLRQLSDIDSDYYTKTGHWLGVNKLNFTSGWPVVV</sequence>
<organism evidence="9 10">
    <name type="scientific">Amanita muscaria (strain Koide BX008)</name>
    <dbReference type="NCBI Taxonomy" id="946122"/>
    <lineage>
        <taxon>Eukaryota</taxon>
        <taxon>Fungi</taxon>
        <taxon>Dikarya</taxon>
        <taxon>Basidiomycota</taxon>
        <taxon>Agaricomycotina</taxon>
        <taxon>Agaricomycetes</taxon>
        <taxon>Agaricomycetidae</taxon>
        <taxon>Agaricales</taxon>
        <taxon>Pluteineae</taxon>
        <taxon>Amanitaceae</taxon>
        <taxon>Amanita</taxon>
    </lineage>
</organism>
<dbReference type="GO" id="GO:0005975">
    <property type="term" value="P:carbohydrate metabolic process"/>
    <property type="evidence" value="ECO:0007669"/>
    <property type="project" value="InterPro"/>
</dbReference>
<keyword evidence="4 7" id="KW-0326">Glycosidase</keyword>
<evidence type="ECO:0000256" key="6">
    <source>
        <dbReference type="PIRSR" id="PIRSR606710-1"/>
    </source>
</evidence>
<gene>
    <name evidence="9" type="ORF">M378DRAFT_185467</name>
</gene>
<dbReference type="Gene3D" id="2.115.10.20">
    <property type="entry name" value="Glycosyl hydrolase domain, family 43"/>
    <property type="match status" value="1"/>
</dbReference>
<dbReference type="CDD" id="cd08998">
    <property type="entry name" value="GH43_Arb43a-like"/>
    <property type="match status" value="1"/>
</dbReference>
<dbReference type="AlphaFoldDB" id="A0A0C2XG84"/>
<dbReference type="Pfam" id="PF04616">
    <property type="entry name" value="Glyco_hydro_43"/>
    <property type="match status" value="1"/>
</dbReference>
<feature type="active site" description="Proton donor" evidence="6">
    <location>
        <position position="205"/>
    </location>
</feature>
<dbReference type="InterPro" id="IPR023296">
    <property type="entry name" value="Glyco_hydro_beta-prop_sf"/>
</dbReference>
<evidence type="ECO:0000256" key="1">
    <source>
        <dbReference type="ARBA" id="ARBA00004834"/>
    </source>
</evidence>
<proteinExistence type="inferred from homology"/>
<dbReference type="InterPro" id="IPR006710">
    <property type="entry name" value="Glyco_hydro_43"/>
</dbReference>
<evidence type="ECO:0000313" key="10">
    <source>
        <dbReference type="Proteomes" id="UP000054549"/>
    </source>
</evidence>
<dbReference type="OrthoDB" id="195678at2759"/>
<evidence type="ECO:0000256" key="4">
    <source>
        <dbReference type="ARBA" id="ARBA00023295"/>
    </source>
</evidence>
<accession>A0A0C2XG84</accession>
<dbReference type="PANTHER" id="PTHR43301:SF3">
    <property type="entry name" value="ARABINAN ENDO-1,5-ALPHA-L-ARABINOSIDASE A-RELATED"/>
    <property type="match status" value="1"/>
</dbReference>
<evidence type="ECO:0000256" key="3">
    <source>
        <dbReference type="ARBA" id="ARBA00022801"/>
    </source>
</evidence>
<dbReference type="PANTHER" id="PTHR43301">
    <property type="entry name" value="ARABINAN ENDO-1,5-ALPHA-L-ARABINOSIDASE"/>
    <property type="match status" value="1"/>
</dbReference>
<evidence type="ECO:0000256" key="2">
    <source>
        <dbReference type="ARBA" id="ARBA00009865"/>
    </source>
</evidence>
<evidence type="ECO:0000313" key="9">
    <source>
        <dbReference type="EMBL" id="KIL67903.1"/>
    </source>
</evidence>
<dbReference type="InterPro" id="IPR050727">
    <property type="entry name" value="GH43_arabinanases"/>
</dbReference>
<evidence type="ECO:0000256" key="5">
    <source>
        <dbReference type="ARBA" id="ARBA00042202"/>
    </source>
</evidence>
<keyword evidence="3 7" id="KW-0378">Hydrolase</keyword>
<dbReference type="Proteomes" id="UP000054549">
    <property type="component" value="Unassembled WGS sequence"/>
</dbReference>
<dbReference type="SUPFAM" id="SSF75005">
    <property type="entry name" value="Arabinanase/levansucrase/invertase"/>
    <property type="match status" value="1"/>
</dbReference>
<dbReference type="STRING" id="946122.A0A0C2XG84"/>
<feature type="active site" description="Proton acceptor" evidence="6">
    <location>
        <position position="39"/>
    </location>
</feature>
<name>A0A0C2XG84_AMAMK</name>
<comment type="similarity">
    <text evidence="2 7">Belongs to the glycosyl hydrolase 43 family.</text>
</comment>
<dbReference type="GO" id="GO:0004553">
    <property type="term" value="F:hydrolase activity, hydrolyzing O-glycosyl compounds"/>
    <property type="evidence" value="ECO:0007669"/>
    <property type="project" value="InterPro"/>
</dbReference>
<dbReference type="InParanoid" id="A0A0C2XG84"/>
<dbReference type="EMBL" id="KN818230">
    <property type="protein sequence ID" value="KIL67903.1"/>
    <property type="molecule type" value="Genomic_DNA"/>
</dbReference>